<sequence length="91" mass="9713">MEGADRSGVGREDMRHDRDVPSRGSRPRPGAAGATPRSRPLSGSACLLLKDALQGEPAVNCSPTAFRRSWPVILRTISSSLALLVMKAVDE</sequence>
<proteinExistence type="predicted"/>
<evidence type="ECO:0000313" key="2">
    <source>
        <dbReference type="EMBL" id="OLZ43642.1"/>
    </source>
</evidence>
<evidence type="ECO:0000256" key="1">
    <source>
        <dbReference type="SAM" id="MobiDB-lite"/>
    </source>
</evidence>
<organism evidence="2 3">
    <name type="scientific">Streptomyces amritsarensis</name>
    <dbReference type="NCBI Taxonomy" id="681158"/>
    <lineage>
        <taxon>Bacteria</taxon>
        <taxon>Bacillati</taxon>
        <taxon>Actinomycetota</taxon>
        <taxon>Actinomycetes</taxon>
        <taxon>Kitasatosporales</taxon>
        <taxon>Streptomycetaceae</taxon>
        <taxon>Streptomyces</taxon>
    </lineage>
</organism>
<keyword evidence="3" id="KW-1185">Reference proteome</keyword>
<feature type="region of interest" description="Disordered" evidence="1">
    <location>
        <begin position="1"/>
        <end position="42"/>
    </location>
</feature>
<comment type="caution">
    <text evidence="2">The sequence shown here is derived from an EMBL/GenBank/DDBJ whole genome shotgun (WGS) entry which is preliminary data.</text>
</comment>
<dbReference type="EMBL" id="MQUR01000181">
    <property type="protein sequence ID" value="OLZ43642.1"/>
    <property type="molecule type" value="Genomic_DNA"/>
</dbReference>
<accession>A0ABX3FUG1</accession>
<reference evidence="2 3" key="1">
    <citation type="submission" date="2016-01" db="EMBL/GenBank/DDBJ databases">
        <title>Streptomyces amritsarensis strain MTCC 11845 genome sequencing and assembly.</title>
        <authorList>
            <person name="Sharma D."/>
            <person name="Nair G.R."/>
            <person name="Kaur G."/>
            <person name="Manhas R.K."/>
            <person name="Mayilraj S."/>
        </authorList>
    </citation>
    <scope>NUCLEOTIDE SEQUENCE [LARGE SCALE GENOMIC DNA]</scope>
    <source>
        <strain evidence="2 3">MTCC 11845</strain>
    </source>
</reference>
<feature type="compositionally biased region" description="Basic and acidic residues" evidence="1">
    <location>
        <begin position="1"/>
        <end position="21"/>
    </location>
</feature>
<evidence type="ECO:0000313" key="3">
    <source>
        <dbReference type="Proteomes" id="UP000187151"/>
    </source>
</evidence>
<name>A0ABX3FUG1_9ACTN</name>
<dbReference type="Proteomes" id="UP000187151">
    <property type="component" value="Unassembled WGS sequence"/>
</dbReference>
<protein>
    <submittedName>
        <fullName evidence="2">Uncharacterized protein</fullName>
    </submittedName>
</protein>
<gene>
    <name evidence="2" type="ORF">AVW11_35190</name>
</gene>